<feature type="region of interest" description="Disordered" evidence="1">
    <location>
        <begin position="496"/>
        <end position="530"/>
    </location>
</feature>
<evidence type="ECO:0000256" key="1">
    <source>
        <dbReference type="SAM" id="MobiDB-lite"/>
    </source>
</evidence>
<gene>
    <name evidence="2" type="ORF">PFTANZ_02186</name>
</gene>
<name>A0A024W883_PLAFA</name>
<reference evidence="2 3" key="2">
    <citation type="submission" date="2013-02" db="EMBL/GenBank/DDBJ databases">
        <title>The Genome Sequence of Plasmodium falciparum Tanzania (2000708).</title>
        <authorList>
            <consortium name="The Broad Institute Genome Sequencing Platform"/>
            <consortium name="The Broad Institute Genome Sequencing Center for Infectious Disease"/>
            <person name="Neafsey D."/>
            <person name="Cheeseman I."/>
            <person name="Volkman S."/>
            <person name="Adams J."/>
            <person name="Walker B."/>
            <person name="Young S.K."/>
            <person name="Zeng Q."/>
            <person name="Gargeya S."/>
            <person name="Fitzgerald M."/>
            <person name="Haas B."/>
            <person name="Abouelleil A."/>
            <person name="Alvarado L."/>
            <person name="Arachchi H.M."/>
            <person name="Berlin A.M."/>
            <person name="Chapman S.B."/>
            <person name="Dewar J."/>
            <person name="Goldberg J."/>
            <person name="Griggs A."/>
            <person name="Gujja S."/>
            <person name="Hansen M."/>
            <person name="Howarth C."/>
            <person name="Imamovic A."/>
            <person name="Larimer J."/>
            <person name="McCowan C."/>
            <person name="Murphy C."/>
            <person name="Neiman D."/>
            <person name="Pearson M."/>
            <person name="Priest M."/>
            <person name="Roberts A."/>
            <person name="Saif S."/>
            <person name="Shea T."/>
            <person name="Sisk P."/>
            <person name="Sykes S."/>
            <person name="Wortman J."/>
            <person name="Nusbaum C."/>
            <person name="Birren B."/>
        </authorList>
    </citation>
    <scope>NUCLEOTIDE SEQUENCE [LARGE SCALE GENOMIC DNA]</scope>
    <source>
        <strain evidence="3">Tanzania (2000708)</strain>
    </source>
</reference>
<reference evidence="2 3" key="1">
    <citation type="submission" date="2013-02" db="EMBL/GenBank/DDBJ databases">
        <title>The Genome Annotation of Plasmodium falciparum Tanzania (2000708).</title>
        <authorList>
            <consortium name="The Broad Institute Genome Sequencing Platform"/>
            <consortium name="The Broad Institute Genome Sequencing Center for Infectious Disease"/>
            <person name="Neafsey D."/>
            <person name="Hoffman S."/>
            <person name="Volkman S."/>
            <person name="Rosenthal P."/>
            <person name="Walker B."/>
            <person name="Young S.K."/>
            <person name="Zeng Q."/>
            <person name="Gargeya S."/>
            <person name="Fitzgerald M."/>
            <person name="Haas B."/>
            <person name="Abouelleil A."/>
            <person name="Allen A.W."/>
            <person name="Alvarado L."/>
            <person name="Arachchi H.M."/>
            <person name="Berlin A.M."/>
            <person name="Chapman S.B."/>
            <person name="Gainer-Dewar J."/>
            <person name="Goldberg J."/>
            <person name="Griggs A."/>
            <person name="Gujja S."/>
            <person name="Hansen M."/>
            <person name="Howarth C."/>
            <person name="Imamovic A."/>
            <person name="Ireland A."/>
            <person name="Larimer J."/>
            <person name="McCowan C."/>
            <person name="Murphy C."/>
            <person name="Pearson M."/>
            <person name="Poon T.W."/>
            <person name="Priest M."/>
            <person name="Roberts A."/>
            <person name="Saif S."/>
            <person name="Shea T."/>
            <person name="Sisk P."/>
            <person name="Sykes S."/>
            <person name="Wortman J."/>
            <person name="Nusbaum C."/>
            <person name="Birren B."/>
        </authorList>
    </citation>
    <scope>NUCLEOTIDE SEQUENCE [LARGE SCALE GENOMIC DNA]</scope>
    <source>
        <strain evidence="3">Tanzania (2000708)</strain>
    </source>
</reference>
<dbReference type="OrthoDB" id="366327at2759"/>
<dbReference type="EMBL" id="KI926390">
    <property type="protein sequence ID" value="ETW37124.1"/>
    <property type="molecule type" value="Genomic_DNA"/>
</dbReference>
<proteinExistence type="predicted"/>
<dbReference type="eggNOG" id="ENOG502SB69">
    <property type="taxonomic scope" value="Eukaryota"/>
</dbReference>
<feature type="compositionally biased region" description="Polar residues" evidence="1">
    <location>
        <begin position="654"/>
        <end position="668"/>
    </location>
</feature>
<protein>
    <submittedName>
        <fullName evidence="2">Uncharacterized protein</fullName>
    </submittedName>
</protein>
<sequence>MYILIFISSGIYELQNNMRVSEFDYAIQNPDEKGPVEKAVDIIYNKCRMKTDKIVLGCIHDYGGREKKKLLGLISRKCKPTKISIRKRSIRKILNKLMSSLNDPVDILRIAVDTATRCDHFNRSKNIDNVKTKKNKINYEIFVKSELSIRYICADVTKNVVKKIIRDVSRLKNMREAQNIIDNGLNSVQYLKIRNYRDKESSFTILCPFMEGNDKNIRELERTQISLFIHKNIGMSRIIKGKLINIFKKTLNMREGIKSDSAISIKVGGYQLNVDNLDQNTLHIGLSKTSKSNIIVFDGNNYISSYALRNMGLEHERIVWAGPSVGWTAEFALSAISDNPLPIFDGSAWVLLEKLSIRSILGKHLPSDVNGNSLANTVNFVILNKDGKPILKNTTPFIQKNNITNNRDNDINVEGINSDISNKKFPPKLKAMKPKIKIPEPKFKAIEMKSDEKQSNMNNVQNDMKKIMPKLKSIKPKIKIPEPKFKSLEQTIKKGESYIKSSNTNKEPPKSIMKQSSTNSNNSQPILKRLQTSKKKVSIDLVDEEDDISNEKNFNKNSLFKNKYYSKINIIDKLKNVCSNEINKNESNGSTKDPMGIGKIYYSIKEKGKAFQPSFSSSIKEKTITNIGTASFSQELAKQNIGSNQHMKRDNMSRNDPSNDIQNNSNNGPKRMSMEKISKNDNILENNTNVRQKSESHIKMSNTCGENILVGIKGNKSNIGPLTTFNESKLIQDTHYINAFSRFSGNYVGKVTGPANSISNFDKTPQNMNDKKTCVQNGIHNNGYVCKGVPPPFYEYPYMMNYPYCNNVLYNGGMDNHPFYFYPRFYLPMYPYDYPYDYPHNETVPFFNDENVIPNGNHISAAHKTTRRNKRDERNKHKGKNNKFEDNMIIAGGHLKPLQFRNGAEWSKKNDQKKFNDGEEVYYDDDNYDSYDDVDEEEYFDWDEYNNEDKFYEEQNKIKHKQKSSYIGNSKWYEIEQKLNNCRGVIEDDKPPKEIIIKKKKSVNEKKKKKPYYEEETKYYDEYESEYSYTYDGEYNDVYISDDQLINPKMYKNGVYNRRRLSNRNEKHGLEQNTLEDTYNFNFDDIYKNYRIEYLNEKLKWANEHLKKKKNNKYKKNQKDEITIDQDKANDPTLIQGPRKKNLERLEDIAHLFLPKQKKHDNMFNLSLNISKMSNNDKNDIINMLFSCRELEKLIEEQHCVLDMLDNDLREVNASLKLPATWDNLENFELLQENILKEDEQGLPINNTPFFIKGKVALIPKDINTFFDDDKKGESTGKKDYYARQVVQMATQVNTPTPVKYVPKFTKAKVKPKVPLLLKNITKA</sequence>
<evidence type="ECO:0000313" key="2">
    <source>
        <dbReference type="EMBL" id="ETW37124.1"/>
    </source>
</evidence>
<feature type="region of interest" description="Disordered" evidence="1">
    <location>
        <begin position="642"/>
        <end position="673"/>
    </location>
</feature>
<accession>A0A024W883</accession>
<dbReference type="Proteomes" id="UP000030708">
    <property type="component" value="Unassembled WGS sequence"/>
</dbReference>
<evidence type="ECO:0000313" key="3">
    <source>
        <dbReference type="Proteomes" id="UP000030708"/>
    </source>
</evidence>
<organism evidence="2 3">
    <name type="scientific">Plasmodium falciparum Tanzania</name>
    <name type="common">2000708</name>
    <dbReference type="NCBI Taxonomy" id="1036725"/>
    <lineage>
        <taxon>Eukaryota</taxon>
        <taxon>Sar</taxon>
        <taxon>Alveolata</taxon>
        <taxon>Apicomplexa</taxon>
        <taxon>Aconoidasida</taxon>
        <taxon>Haemosporida</taxon>
        <taxon>Plasmodiidae</taxon>
        <taxon>Plasmodium</taxon>
        <taxon>Plasmodium (Laverania)</taxon>
    </lineage>
</organism>
<feature type="compositionally biased region" description="Polar residues" evidence="1">
    <location>
        <begin position="513"/>
        <end position="525"/>
    </location>
</feature>